<gene>
    <name evidence="1" type="primary">hisB</name>
    <name evidence="1" type="ORF">rsdtw13_22050</name>
</gene>
<keyword evidence="2" id="KW-1185">Reference proteome</keyword>
<accession>A0ACB5RDS6</accession>
<evidence type="ECO:0000313" key="2">
    <source>
        <dbReference type="Proteomes" id="UP001058074"/>
    </source>
</evidence>
<reference evidence="1" key="1">
    <citation type="journal article" date="2025" name="Int. J. Syst. Evol. Microbiol.">
        <title>Inconstantimicrobium mannanitabidum sp. nov., a novel member of the family Clostridiaceae isolated from anoxic soil under the treatment of reductive soil disinfestation.</title>
        <authorList>
            <person name="Ueki A."/>
            <person name="Tonouchi A."/>
            <person name="Honma S."/>
            <person name="Kaku N."/>
            <person name="Ueki K."/>
        </authorList>
    </citation>
    <scope>NUCLEOTIDE SEQUENCE</scope>
    <source>
        <strain evidence="1">TW13</strain>
    </source>
</reference>
<comment type="caution">
    <text evidence="1">The sequence shown here is derived from an EMBL/GenBank/DDBJ whole genome shotgun (WGS) entry which is preliminary data.</text>
</comment>
<organism evidence="1 2">
    <name type="scientific">Inconstantimicrobium mannanitabidum</name>
    <dbReference type="NCBI Taxonomy" id="1604901"/>
    <lineage>
        <taxon>Bacteria</taxon>
        <taxon>Bacillati</taxon>
        <taxon>Bacillota</taxon>
        <taxon>Clostridia</taxon>
        <taxon>Eubacteriales</taxon>
        <taxon>Clostridiaceae</taxon>
        <taxon>Inconstantimicrobium</taxon>
    </lineage>
</organism>
<protein>
    <submittedName>
        <fullName evidence="1">Imidazoleglycerol-phosphate dehydratase</fullName>
    </submittedName>
</protein>
<evidence type="ECO:0000313" key="1">
    <source>
        <dbReference type="EMBL" id="GKX66947.1"/>
    </source>
</evidence>
<name>A0ACB5RDS6_9CLOT</name>
<dbReference type="EMBL" id="BROD01000001">
    <property type="protein sequence ID" value="GKX66947.1"/>
    <property type="molecule type" value="Genomic_DNA"/>
</dbReference>
<sequence length="197" mass="21927">MQDLQERVAAYSRKTKETSIEIMMNLDGEGKSNISTGVGFFDHMLNLFSFHSGIDLDAKVTGDLWIDDHHMVEDFGISLGCAIKTALGDKKGINRYGTCYLPMDESLAFVTLDISGRPYLVFEAEFNRDSVGQFSTEMVEEFFRAVAFNAGITLHCKILYGKNDHHKIEALFKGFGRALRDAIAVTNDNIPSTKGVL</sequence>
<proteinExistence type="predicted"/>
<dbReference type="Proteomes" id="UP001058074">
    <property type="component" value="Unassembled WGS sequence"/>
</dbReference>